<name>A0A0V0XU88_TRIPS</name>
<evidence type="ECO:0000313" key="5">
    <source>
        <dbReference type="Proteomes" id="UP000054805"/>
    </source>
</evidence>
<gene>
    <name evidence="2" type="ORF">T4A_364</name>
    <name evidence="3" type="ORF">T4B_14371</name>
    <name evidence="1" type="ORF">T4E_980</name>
</gene>
<proteinExistence type="predicted"/>
<organism evidence="1 6">
    <name type="scientific">Trichinella pseudospiralis</name>
    <name type="common">Parasitic roundworm</name>
    <dbReference type="NCBI Taxonomy" id="6337"/>
    <lineage>
        <taxon>Eukaryota</taxon>
        <taxon>Metazoa</taxon>
        <taxon>Ecdysozoa</taxon>
        <taxon>Nematoda</taxon>
        <taxon>Enoplea</taxon>
        <taxon>Dorylaimia</taxon>
        <taxon>Trichinellida</taxon>
        <taxon>Trichinellidae</taxon>
        <taxon>Trichinella</taxon>
    </lineage>
</organism>
<dbReference type="AlphaFoldDB" id="A0A0V0XU88"/>
<dbReference type="Proteomes" id="UP000054805">
    <property type="component" value="Unassembled WGS sequence"/>
</dbReference>
<evidence type="ECO:0000313" key="3">
    <source>
        <dbReference type="EMBL" id="KRZ23531.1"/>
    </source>
</evidence>
<evidence type="ECO:0000313" key="4">
    <source>
        <dbReference type="Proteomes" id="UP000054632"/>
    </source>
</evidence>
<protein>
    <submittedName>
        <fullName evidence="1">Uncharacterized protein</fullName>
    </submittedName>
</protein>
<dbReference type="EMBL" id="JYDU01000139">
    <property type="protein sequence ID" value="KRX91362.1"/>
    <property type="molecule type" value="Genomic_DNA"/>
</dbReference>
<comment type="caution">
    <text evidence="1">The sequence shown here is derived from an EMBL/GenBank/DDBJ whole genome shotgun (WGS) entry which is preliminary data.</text>
</comment>
<dbReference type="EMBL" id="JYDS01000142">
    <property type="protein sequence ID" value="KRZ23531.1"/>
    <property type="molecule type" value="Genomic_DNA"/>
</dbReference>
<evidence type="ECO:0000313" key="6">
    <source>
        <dbReference type="Proteomes" id="UP000054815"/>
    </source>
</evidence>
<dbReference type="Proteomes" id="UP000054815">
    <property type="component" value="Unassembled WGS sequence"/>
</dbReference>
<sequence>MSRCNSWNNEEVMFEIYIIKYLQLNGIDDDMIAIATWIQPAGPLNNELLTLLALNELWCEREVTFSNITQTGTVKRIWGVAIVFQ</sequence>
<accession>A0A0V0XU88</accession>
<dbReference type="Proteomes" id="UP000054632">
    <property type="component" value="Unassembled WGS sequence"/>
</dbReference>
<dbReference type="EMBL" id="JYDR01000133">
    <property type="protein sequence ID" value="KRY67577.1"/>
    <property type="molecule type" value="Genomic_DNA"/>
</dbReference>
<keyword evidence="5" id="KW-1185">Reference proteome</keyword>
<reference evidence="4 5" key="1">
    <citation type="submission" date="2015-01" db="EMBL/GenBank/DDBJ databases">
        <title>Evolution of Trichinella species and genotypes.</title>
        <authorList>
            <person name="Korhonen P.K."/>
            <person name="Edoardo P."/>
            <person name="Giuseppe L.R."/>
            <person name="Gasser R.B."/>
        </authorList>
    </citation>
    <scope>NUCLEOTIDE SEQUENCE [LARGE SCALE GENOMIC DNA]</scope>
    <source>
        <strain evidence="2">ISS13</strain>
        <strain evidence="1">ISS141</strain>
        <strain evidence="3">ISS588</strain>
    </source>
</reference>
<evidence type="ECO:0000313" key="2">
    <source>
        <dbReference type="EMBL" id="KRY67577.1"/>
    </source>
</evidence>
<evidence type="ECO:0000313" key="1">
    <source>
        <dbReference type="EMBL" id="KRX91362.1"/>
    </source>
</evidence>